<evidence type="ECO:0000256" key="1">
    <source>
        <dbReference type="ARBA" id="ARBA00009156"/>
    </source>
</evidence>
<evidence type="ECO:0000256" key="6">
    <source>
        <dbReference type="ARBA" id="ARBA00023157"/>
    </source>
</evidence>
<feature type="domain" description="Carbohydrate kinase FGGY C-terminal" evidence="9">
    <location>
        <begin position="255"/>
        <end position="445"/>
    </location>
</feature>
<dbReference type="SUPFAM" id="SSF53067">
    <property type="entry name" value="Actin-like ATPase domain"/>
    <property type="match status" value="2"/>
</dbReference>
<sequence length="488" mass="55438">MKKVWAFDIGASNGRLMLCQYDGEQLILDEIYRFANHPVSLTNHYYWDILHIYNEMKKAMQASLQAGHEVESLGIDTWGVDFGLLSATGELLANPYCYRDPQNKFGMEKFHEWMSEEELFTLTGVESAPINSLYQLFTIKEQSPGLLEQADTLLLTPNLLTYFFTGTKASEFTISSTTQLLDIHQEDWSKQLISMLGVKDNLFAKIVPSLTIAGSTLPDINRELQMDPVQVIHVAGHDTASALAALPIEDDYSVFMSCGTWSLIGIPVKKALTTPNARRWGFTNEGTMDGTYRLLKNNMGMWLLQQSRLIWERDGIRTNYMEENQLFQQATPFRSLIDPDDPRFFNPENMLVELRAYCRETEQPIPQSRGEIIRCIIDSLVMKYKLVIDQLETLVERKIKRIHIGGGVTKNQQLCQTIADATDREIIAGPIEASAVGNALGQLIALGEIRDGKEAKSIVKKSFPINSYLPNHDQYWQNAYTQFKELIE</sequence>
<keyword evidence="3" id="KW-0547">Nucleotide-binding</keyword>
<evidence type="ECO:0000259" key="8">
    <source>
        <dbReference type="Pfam" id="PF00370"/>
    </source>
</evidence>
<dbReference type="InterPro" id="IPR018484">
    <property type="entry name" value="FGGY_N"/>
</dbReference>
<dbReference type="RefSeq" id="WP_109982831.1">
    <property type="nucleotide sequence ID" value="NZ_QGTD01000001.1"/>
</dbReference>
<dbReference type="GO" id="GO:0004370">
    <property type="term" value="F:glycerol kinase activity"/>
    <property type="evidence" value="ECO:0007669"/>
    <property type="project" value="TreeGrafter"/>
</dbReference>
<dbReference type="Proteomes" id="UP000245624">
    <property type="component" value="Unassembled WGS sequence"/>
</dbReference>
<dbReference type="GO" id="GO:0019301">
    <property type="term" value="P:rhamnose catabolic process"/>
    <property type="evidence" value="ECO:0007669"/>
    <property type="project" value="InterPro"/>
</dbReference>
<dbReference type="EMBL" id="QGTD01000001">
    <property type="protein sequence ID" value="PWU70272.1"/>
    <property type="molecule type" value="Genomic_DNA"/>
</dbReference>
<keyword evidence="6" id="KW-1015">Disulfide bond</keyword>
<evidence type="ECO:0000256" key="3">
    <source>
        <dbReference type="ARBA" id="ARBA00022741"/>
    </source>
</evidence>
<reference evidence="10 11" key="1">
    <citation type="submission" date="2018-05" db="EMBL/GenBank/DDBJ databases">
        <title>Genomic analysis of Gracilibacillus dipsosauri DD1 reveals novel features of a salt-tolerant amylase.</title>
        <authorList>
            <person name="Deutch C.E."/>
            <person name="Yang S."/>
        </authorList>
    </citation>
    <scope>NUCLEOTIDE SEQUENCE [LARGE SCALE GENOMIC DNA]</scope>
    <source>
        <strain evidence="10 11">DD1</strain>
    </source>
</reference>
<dbReference type="Pfam" id="PF00370">
    <property type="entry name" value="FGGY_N"/>
    <property type="match status" value="1"/>
</dbReference>
<keyword evidence="7" id="KW-0684">Rhamnose metabolism</keyword>
<dbReference type="Gene3D" id="3.30.420.40">
    <property type="match status" value="2"/>
</dbReference>
<evidence type="ECO:0000256" key="7">
    <source>
        <dbReference type="ARBA" id="ARBA00023308"/>
    </source>
</evidence>
<protein>
    <submittedName>
        <fullName evidence="10">Rhamnulokinase</fullName>
    </submittedName>
</protein>
<evidence type="ECO:0000313" key="10">
    <source>
        <dbReference type="EMBL" id="PWU70272.1"/>
    </source>
</evidence>
<dbReference type="GO" id="GO:0005829">
    <property type="term" value="C:cytosol"/>
    <property type="evidence" value="ECO:0007669"/>
    <property type="project" value="TreeGrafter"/>
</dbReference>
<dbReference type="InterPro" id="IPR013449">
    <property type="entry name" value="Rhamnulokinase"/>
</dbReference>
<keyword evidence="11" id="KW-1185">Reference proteome</keyword>
<organism evidence="10 11">
    <name type="scientific">Gracilibacillus dipsosauri</name>
    <dbReference type="NCBI Taxonomy" id="178340"/>
    <lineage>
        <taxon>Bacteria</taxon>
        <taxon>Bacillati</taxon>
        <taxon>Bacillota</taxon>
        <taxon>Bacilli</taxon>
        <taxon>Bacillales</taxon>
        <taxon>Bacillaceae</taxon>
        <taxon>Gracilibacillus</taxon>
    </lineage>
</organism>
<dbReference type="OrthoDB" id="9761504at2"/>
<dbReference type="AlphaFoldDB" id="A0A317L319"/>
<comment type="similarity">
    <text evidence="1">Belongs to the FGGY kinase family.</text>
</comment>
<dbReference type="Pfam" id="PF02782">
    <property type="entry name" value="FGGY_C"/>
    <property type="match status" value="1"/>
</dbReference>
<dbReference type="GO" id="GO:0006071">
    <property type="term" value="P:glycerol metabolic process"/>
    <property type="evidence" value="ECO:0007669"/>
    <property type="project" value="TreeGrafter"/>
</dbReference>
<comment type="caution">
    <text evidence="10">The sequence shown here is derived from an EMBL/GenBank/DDBJ whole genome shotgun (WGS) entry which is preliminary data.</text>
</comment>
<keyword evidence="4 10" id="KW-0418">Kinase</keyword>
<feature type="domain" description="Carbohydrate kinase FGGY N-terminal" evidence="8">
    <location>
        <begin position="6"/>
        <end position="243"/>
    </location>
</feature>
<dbReference type="InterPro" id="IPR018485">
    <property type="entry name" value="FGGY_C"/>
</dbReference>
<gene>
    <name evidence="10" type="ORF">DLJ74_00055</name>
</gene>
<dbReference type="PANTHER" id="PTHR10196:SF93">
    <property type="entry name" value="L-RHAMNULOKINASE"/>
    <property type="match status" value="1"/>
</dbReference>
<name>A0A317L319_9BACI</name>
<dbReference type="GO" id="GO:0008993">
    <property type="term" value="F:rhamnulokinase activity"/>
    <property type="evidence" value="ECO:0007669"/>
    <property type="project" value="InterPro"/>
</dbReference>
<evidence type="ECO:0000256" key="5">
    <source>
        <dbReference type="ARBA" id="ARBA00022840"/>
    </source>
</evidence>
<evidence type="ECO:0000313" key="11">
    <source>
        <dbReference type="Proteomes" id="UP000245624"/>
    </source>
</evidence>
<keyword evidence="5" id="KW-0067">ATP-binding</keyword>
<dbReference type="PANTHER" id="PTHR10196">
    <property type="entry name" value="SUGAR KINASE"/>
    <property type="match status" value="1"/>
</dbReference>
<evidence type="ECO:0000256" key="2">
    <source>
        <dbReference type="ARBA" id="ARBA00022679"/>
    </source>
</evidence>
<keyword evidence="2" id="KW-0808">Transferase</keyword>
<accession>A0A317L319</accession>
<dbReference type="GO" id="GO:0005524">
    <property type="term" value="F:ATP binding"/>
    <property type="evidence" value="ECO:0007669"/>
    <property type="project" value="UniProtKB-KW"/>
</dbReference>
<evidence type="ECO:0000259" key="9">
    <source>
        <dbReference type="Pfam" id="PF02782"/>
    </source>
</evidence>
<dbReference type="CDD" id="cd07771">
    <property type="entry name" value="ASKHA_NBD_FGGY_RhaB-like"/>
    <property type="match status" value="1"/>
</dbReference>
<evidence type="ECO:0000256" key="4">
    <source>
        <dbReference type="ARBA" id="ARBA00022777"/>
    </source>
</evidence>
<proteinExistence type="inferred from homology"/>
<dbReference type="InterPro" id="IPR043129">
    <property type="entry name" value="ATPase_NBD"/>
</dbReference>